<protein>
    <recommendedName>
        <fullName evidence="11 13">S-adenosylmethionine:tRNA ribosyltransferase-isomerase</fullName>
        <ecNumber evidence="10 13">2.4.99.17</ecNumber>
    </recommendedName>
    <alternativeName>
        <fullName evidence="12 13">Queuosine biosynthesis protein QueA</fullName>
    </alternativeName>
</protein>
<evidence type="ECO:0000256" key="10">
    <source>
        <dbReference type="ARBA" id="ARBA00066503"/>
    </source>
</evidence>
<dbReference type="Gene3D" id="3.40.1780.10">
    <property type="entry name" value="QueA-like"/>
    <property type="match status" value="1"/>
</dbReference>
<dbReference type="PANTHER" id="PTHR30307">
    <property type="entry name" value="S-ADENOSYLMETHIONINE:TRNA RIBOSYLTRANSFERASE-ISOMERASE"/>
    <property type="match status" value="1"/>
</dbReference>
<keyword evidence="4 13" id="KW-0963">Cytoplasm</keyword>
<comment type="similarity">
    <text evidence="9 13">Belongs to the QueA family.</text>
</comment>
<dbReference type="AlphaFoldDB" id="U5MTC0"/>
<dbReference type="GeneID" id="55475269"/>
<dbReference type="FunFam" id="2.40.10.240:FF:000002">
    <property type="entry name" value="S-adenosylmethionine:tRNA ribosyltransferase-isomerase"/>
    <property type="match status" value="1"/>
</dbReference>
<evidence type="ECO:0000256" key="9">
    <source>
        <dbReference type="ARBA" id="ARBA00061210"/>
    </source>
</evidence>
<name>U5MTC0_CLOSA</name>
<dbReference type="GO" id="GO:0008616">
    <property type="term" value="P:tRNA queuosine(34) biosynthetic process"/>
    <property type="evidence" value="ECO:0007669"/>
    <property type="project" value="UniProtKB-UniRule"/>
</dbReference>
<dbReference type="EC" id="2.4.99.17" evidence="10 13"/>
<dbReference type="RefSeq" id="WP_022746990.1">
    <property type="nucleotide sequence ID" value="NC_022571.1"/>
</dbReference>
<keyword evidence="14" id="KW-0413">Isomerase</keyword>
<reference evidence="14 15" key="1">
    <citation type="journal article" date="2013" name="Genome Announc.">
        <title>Complete Genome Sequence of the Solvent Producer Clostridium saccharobutylicum NCP262 (DSM 13864).</title>
        <authorList>
            <person name="Poehlein A."/>
            <person name="Hartwich K."/>
            <person name="Krabben P."/>
            <person name="Ehrenreich A."/>
            <person name="Liebl W."/>
            <person name="Durre P."/>
            <person name="Gottschalk G."/>
            <person name="Daniel R."/>
        </authorList>
    </citation>
    <scope>NUCLEOTIDE SEQUENCE [LARGE SCALE GENOMIC DNA]</scope>
    <source>
        <strain evidence="14">DSM 13864</strain>
    </source>
</reference>
<dbReference type="InterPro" id="IPR003699">
    <property type="entry name" value="QueA"/>
</dbReference>
<evidence type="ECO:0000256" key="7">
    <source>
        <dbReference type="ARBA" id="ARBA00022785"/>
    </source>
</evidence>
<dbReference type="HAMAP" id="MF_00113">
    <property type="entry name" value="QueA"/>
    <property type="match status" value="1"/>
</dbReference>
<evidence type="ECO:0000256" key="4">
    <source>
        <dbReference type="ARBA" id="ARBA00022490"/>
    </source>
</evidence>
<evidence type="ECO:0000256" key="2">
    <source>
        <dbReference type="ARBA" id="ARBA00004691"/>
    </source>
</evidence>
<keyword evidence="15" id="KW-1185">Reference proteome</keyword>
<dbReference type="eggNOG" id="COG0809">
    <property type="taxonomic scope" value="Bacteria"/>
</dbReference>
<comment type="function">
    <text evidence="13">Transfers and isomerizes the ribose moiety from AdoMet to the 7-aminomethyl group of 7-deazaguanine (preQ1-tRNA) to give epoxyqueuosine (oQ-tRNA).</text>
</comment>
<proteinExistence type="inferred from homology"/>
<evidence type="ECO:0000256" key="11">
    <source>
        <dbReference type="ARBA" id="ARBA00069325"/>
    </source>
</evidence>
<sequence length="341" mass="39233">MNVKDFDFYLPEELIAQHPLEKRDTSRLMVLDKESGEIKHRVFHDVVEYLNEGDTLVLNNTRVMPARLIGEKEETGGKIEFLLLKRIEGDKWECLAKPGKSARVGRRFTFGEGKLKAEVIEVKEDGNRIVEFYYDGIFEEVLDSLGEMPLPPYIHERLDDRERYQTVYSKEKGSAAAPTAGLHFTKELLKQIQDKGVNVVYLTLHVGLGTFRPVKVENIEEHDMHSEYYHLSKETAEIINETKRRGNKVISVGTTSTRTLETIGDENGFVKEQSGWTNIFIYPGYKFKVVDRLITNFHLPESTLIMLVSTLAGRDHVLNAYNEAVKEKYRFFSFGDAMFIK</sequence>
<evidence type="ECO:0000256" key="5">
    <source>
        <dbReference type="ARBA" id="ARBA00022679"/>
    </source>
</evidence>
<keyword evidence="14" id="KW-0328">Glycosyltransferase</keyword>
<dbReference type="UniPathway" id="UPA00392"/>
<dbReference type="Pfam" id="PF02547">
    <property type="entry name" value="Queuosine_synth"/>
    <property type="match status" value="1"/>
</dbReference>
<dbReference type="OrthoDB" id="9805933at2"/>
<dbReference type="InterPro" id="IPR042119">
    <property type="entry name" value="QueA_dom2"/>
</dbReference>
<comment type="catalytic activity">
    <reaction evidence="8 13">
        <text>7-aminomethyl-7-carbaguanosine(34) in tRNA + S-adenosyl-L-methionine = epoxyqueuosine(34) in tRNA + adenine + L-methionine + 2 H(+)</text>
        <dbReference type="Rhea" id="RHEA:32155"/>
        <dbReference type="Rhea" id="RHEA-COMP:10342"/>
        <dbReference type="Rhea" id="RHEA-COMP:18582"/>
        <dbReference type="ChEBI" id="CHEBI:15378"/>
        <dbReference type="ChEBI" id="CHEBI:16708"/>
        <dbReference type="ChEBI" id="CHEBI:57844"/>
        <dbReference type="ChEBI" id="CHEBI:59789"/>
        <dbReference type="ChEBI" id="CHEBI:82833"/>
        <dbReference type="ChEBI" id="CHEBI:194443"/>
        <dbReference type="EC" id="2.4.99.17"/>
    </reaction>
</comment>
<evidence type="ECO:0000313" key="14">
    <source>
        <dbReference type="EMBL" id="AGX43845.1"/>
    </source>
</evidence>
<evidence type="ECO:0000256" key="6">
    <source>
        <dbReference type="ARBA" id="ARBA00022691"/>
    </source>
</evidence>
<comment type="subunit">
    <text evidence="3 13">Monomer.</text>
</comment>
<dbReference type="GO" id="GO:0005737">
    <property type="term" value="C:cytoplasm"/>
    <property type="evidence" value="ECO:0007669"/>
    <property type="project" value="UniProtKB-SubCell"/>
</dbReference>
<dbReference type="InterPro" id="IPR042118">
    <property type="entry name" value="QueA_dom1"/>
</dbReference>
<dbReference type="NCBIfam" id="NF001140">
    <property type="entry name" value="PRK00147.1"/>
    <property type="match status" value="1"/>
</dbReference>
<dbReference type="PANTHER" id="PTHR30307:SF0">
    <property type="entry name" value="S-ADENOSYLMETHIONINE:TRNA RIBOSYLTRANSFERASE-ISOMERASE"/>
    <property type="match status" value="1"/>
</dbReference>
<comment type="pathway">
    <text evidence="2 13">tRNA modification; tRNA-queuosine biosynthesis.</text>
</comment>
<evidence type="ECO:0000256" key="12">
    <source>
        <dbReference type="ARBA" id="ARBA00076160"/>
    </source>
</evidence>
<evidence type="ECO:0000256" key="13">
    <source>
        <dbReference type="HAMAP-Rule" id="MF_00113"/>
    </source>
</evidence>
<dbReference type="GO" id="GO:0051075">
    <property type="term" value="F:S-adenosylmethionine:tRNA ribosyltransferase-isomerase activity"/>
    <property type="evidence" value="ECO:0007669"/>
    <property type="project" value="UniProtKB-EC"/>
</dbReference>
<evidence type="ECO:0000313" key="15">
    <source>
        <dbReference type="Proteomes" id="UP000017118"/>
    </source>
</evidence>
<dbReference type="FunFam" id="3.40.1780.10:FF:000001">
    <property type="entry name" value="S-adenosylmethionine:tRNA ribosyltransferase-isomerase"/>
    <property type="match status" value="1"/>
</dbReference>
<dbReference type="Gene3D" id="2.40.10.240">
    <property type="entry name" value="QueA-like"/>
    <property type="match status" value="1"/>
</dbReference>
<dbReference type="PATRIC" id="fig|1345695.10.peg.1726"/>
<keyword evidence="5 13" id="KW-0808">Transferase</keyword>
<keyword evidence="7 13" id="KW-0671">Queuosine biosynthesis</keyword>
<evidence type="ECO:0000256" key="8">
    <source>
        <dbReference type="ARBA" id="ARBA00052751"/>
    </source>
</evidence>
<evidence type="ECO:0000256" key="1">
    <source>
        <dbReference type="ARBA" id="ARBA00004496"/>
    </source>
</evidence>
<organism evidence="14 15">
    <name type="scientific">Clostridium saccharobutylicum DSM 13864</name>
    <dbReference type="NCBI Taxonomy" id="1345695"/>
    <lineage>
        <taxon>Bacteria</taxon>
        <taxon>Bacillati</taxon>
        <taxon>Bacillota</taxon>
        <taxon>Clostridia</taxon>
        <taxon>Eubacteriales</taxon>
        <taxon>Clostridiaceae</taxon>
        <taxon>Clostridium</taxon>
    </lineage>
</organism>
<dbReference type="SUPFAM" id="SSF111337">
    <property type="entry name" value="QueA-like"/>
    <property type="match status" value="1"/>
</dbReference>
<dbReference type="EMBL" id="CP006721">
    <property type="protein sequence ID" value="AGX43845.1"/>
    <property type="molecule type" value="Genomic_DNA"/>
</dbReference>
<keyword evidence="6 13" id="KW-0949">S-adenosyl-L-methionine</keyword>
<dbReference type="HOGENOM" id="CLU_039110_1_0_9"/>
<dbReference type="InterPro" id="IPR036100">
    <property type="entry name" value="QueA_sf"/>
</dbReference>
<dbReference type="KEGG" id="csb:CLSA_c28770"/>
<evidence type="ECO:0000256" key="3">
    <source>
        <dbReference type="ARBA" id="ARBA00011245"/>
    </source>
</evidence>
<dbReference type="NCBIfam" id="TIGR00113">
    <property type="entry name" value="queA"/>
    <property type="match status" value="1"/>
</dbReference>
<accession>U5MTC0</accession>
<gene>
    <name evidence="13 14" type="primary">queA</name>
    <name evidence="14" type="ORF">CLSA_c28770</name>
</gene>
<dbReference type="Proteomes" id="UP000017118">
    <property type="component" value="Chromosome"/>
</dbReference>
<comment type="subcellular location">
    <subcellularLocation>
        <location evidence="1 13">Cytoplasm</location>
    </subcellularLocation>
</comment>